<proteinExistence type="predicted"/>
<evidence type="ECO:0000313" key="2">
    <source>
        <dbReference type="Proteomes" id="UP000198508"/>
    </source>
</evidence>
<dbReference type="Gene3D" id="1.10.3790.10">
    <property type="entry name" value="NinB"/>
    <property type="match status" value="1"/>
</dbReference>
<dbReference type="AlphaFoldDB" id="A0A1I0JNA9"/>
<sequence>MEAAGILKTVSRDWQSGKFLLTFEVEGDITWQLEGIREQRLSIAARRFRRKRSLDANAYYWQLLSRLAESAGISKNRAHNLMLRRYGQTETVDGQMIYVVVPDDDSGEEKALEAETYHIKPTSEVKQARDGAAFRTYIMLRGSSTYDTREMSELINGLVSECREMGIETMTPDQLAEMMALYEQHRKKERP</sequence>
<reference evidence="2" key="1">
    <citation type="submission" date="2016-10" db="EMBL/GenBank/DDBJ databases">
        <authorList>
            <person name="Varghese N."/>
            <person name="Submissions S."/>
        </authorList>
    </citation>
    <scope>NUCLEOTIDE SEQUENCE [LARGE SCALE GENOMIC DNA]</scope>
    <source>
        <strain evidence="2">NLAE-zl-G277</strain>
    </source>
</reference>
<dbReference type="InterPro" id="IPR036619">
    <property type="entry name" value="NinB_sf"/>
</dbReference>
<protein>
    <submittedName>
        <fullName evidence="1">Uncharacterized protein</fullName>
    </submittedName>
</protein>
<accession>A0A1I0JNA9</accession>
<dbReference type="EMBL" id="FOIM01000032">
    <property type="protein sequence ID" value="SEU11737.1"/>
    <property type="molecule type" value="Genomic_DNA"/>
</dbReference>
<name>A0A1I0JNA9_9FIRM</name>
<dbReference type="Proteomes" id="UP000198508">
    <property type="component" value="Unassembled WGS sequence"/>
</dbReference>
<keyword evidence="2" id="KW-1185">Reference proteome</keyword>
<evidence type="ECO:0000313" key="1">
    <source>
        <dbReference type="EMBL" id="SEU11737.1"/>
    </source>
</evidence>
<dbReference type="STRING" id="460384.SAMN05216313_13270"/>
<gene>
    <name evidence="1" type="ORF">SAMN05216313_13270</name>
</gene>
<organism evidence="1 2">
    <name type="scientific">Enterocloster lavalensis</name>
    <dbReference type="NCBI Taxonomy" id="460384"/>
    <lineage>
        <taxon>Bacteria</taxon>
        <taxon>Bacillati</taxon>
        <taxon>Bacillota</taxon>
        <taxon>Clostridia</taxon>
        <taxon>Lachnospirales</taxon>
        <taxon>Lachnospiraceae</taxon>
        <taxon>Enterocloster</taxon>
    </lineage>
</organism>